<dbReference type="RefSeq" id="WP_312031728.1">
    <property type="nucleotide sequence ID" value="NZ_CP051151.1"/>
</dbReference>
<dbReference type="KEGG" id="tbk:HF295_08410"/>
<evidence type="ECO:0000256" key="1">
    <source>
        <dbReference type="ARBA" id="ARBA00005417"/>
    </source>
</evidence>
<dbReference type="Proteomes" id="UP000512167">
    <property type="component" value="Chromosome"/>
</dbReference>
<evidence type="ECO:0000259" key="5">
    <source>
        <dbReference type="PROSITE" id="PS50893"/>
    </source>
</evidence>
<dbReference type="PROSITE" id="PS00211">
    <property type="entry name" value="ABC_TRANSPORTER_1"/>
    <property type="match status" value="1"/>
</dbReference>
<dbReference type="SUPFAM" id="SSF52540">
    <property type="entry name" value="P-loop containing nucleoside triphosphate hydrolases"/>
    <property type="match status" value="1"/>
</dbReference>
<dbReference type="AlphaFoldDB" id="A0A7L6N3N9"/>
<dbReference type="SMART" id="SM00382">
    <property type="entry name" value="AAA"/>
    <property type="match status" value="1"/>
</dbReference>
<dbReference type="GO" id="GO:0016887">
    <property type="term" value="F:ATP hydrolysis activity"/>
    <property type="evidence" value="ECO:0007669"/>
    <property type="project" value="InterPro"/>
</dbReference>
<dbReference type="InterPro" id="IPR027417">
    <property type="entry name" value="P-loop_NTPase"/>
</dbReference>
<comment type="similarity">
    <text evidence="1">Belongs to the ABC transporter superfamily.</text>
</comment>
<dbReference type="PROSITE" id="PS50893">
    <property type="entry name" value="ABC_TRANSPORTER_2"/>
    <property type="match status" value="1"/>
</dbReference>
<dbReference type="InterPro" id="IPR003439">
    <property type="entry name" value="ABC_transporter-like_ATP-bd"/>
</dbReference>
<feature type="domain" description="ABC transporter" evidence="5">
    <location>
        <begin position="5"/>
        <end position="235"/>
    </location>
</feature>
<evidence type="ECO:0000256" key="3">
    <source>
        <dbReference type="ARBA" id="ARBA00022741"/>
    </source>
</evidence>
<proteinExistence type="inferred from homology"/>
<reference evidence="6 7" key="1">
    <citation type="submission" date="2020-04" db="EMBL/GenBank/DDBJ databases">
        <authorList>
            <person name="Zheng R.K."/>
            <person name="Sun C.M."/>
        </authorList>
    </citation>
    <scope>NUCLEOTIDE SEQUENCE [LARGE SCALE GENOMIC DNA]</scope>
    <source>
        <strain evidence="7">zrk29</strain>
    </source>
</reference>
<dbReference type="Pfam" id="PF00005">
    <property type="entry name" value="ABC_tran"/>
    <property type="match status" value="1"/>
</dbReference>
<dbReference type="PANTHER" id="PTHR42711:SF5">
    <property type="entry name" value="ABC TRANSPORTER ATP-BINDING PROTEIN NATA"/>
    <property type="match status" value="1"/>
</dbReference>
<keyword evidence="3" id="KW-0547">Nucleotide-binding</keyword>
<evidence type="ECO:0000313" key="7">
    <source>
        <dbReference type="Proteomes" id="UP000512167"/>
    </source>
</evidence>
<evidence type="ECO:0000256" key="4">
    <source>
        <dbReference type="ARBA" id="ARBA00022840"/>
    </source>
</evidence>
<organism evidence="6 7">
    <name type="scientific">Hujiaoplasma nucleasis</name>
    <dbReference type="NCBI Taxonomy" id="2725268"/>
    <lineage>
        <taxon>Bacteria</taxon>
        <taxon>Bacillati</taxon>
        <taxon>Mycoplasmatota</taxon>
        <taxon>Mollicutes</taxon>
        <taxon>Candidatus Izemoplasmatales</taxon>
        <taxon>Hujiaoplasmataceae</taxon>
        <taxon>Hujiaoplasma</taxon>
    </lineage>
</organism>
<protein>
    <submittedName>
        <fullName evidence="6">ABC transporter ATP-binding protein</fullName>
    </submittedName>
</protein>
<evidence type="ECO:0000313" key="6">
    <source>
        <dbReference type="EMBL" id="QLY40876.1"/>
    </source>
</evidence>
<sequence length="302" mass="34600">MEKAIVVKDLSKLYGDLLAVKNISFEVEKDSFFAFLGPNGAGKTTTIRIISTLIEKTTGDVEIFGLKLDKDNQKIREKIGVVFQNNMLDNLLTVKENLEVRASFYGYDKATFLHRIDEIDSYIHFSQFLNQQYKNLSGGQRRKADIARALLHWPSLLILDEPTTGLDPKSRKDIWDLIQKLRTEKNMTIFLTTHYMEEVKDANKVVIIDKGNIVAMGSSEELRLNFSNDRLKMIPKNNLFKILEDNNQAFTVVNGLAVITLDNCFQGIELVNQYKDHIKDFEIIRGDMDDVFVNITGRELVE</sequence>
<dbReference type="InterPro" id="IPR017871">
    <property type="entry name" value="ABC_transporter-like_CS"/>
</dbReference>
<keyword evidence="2" id="KW-0813">Transport</keyword>
<keyword evidence="4 6" id="KW-0067">ATP-binding</keyword>
<evidence type="ECO:0000256" key="2">
    <source>
        <dbReference type="ARBA" id="ARBA00022448"/>
    </source>
</evidence>
<keyword evidence="7" id="KW-1185">Reference proteome</keyword>
<accession>A0A7L6N3N9</accession>
<name>A0A7L6N3N9_9MOLU</name>
<dbReference type="InterPro" id="IPR003593">
    <property type="entry name" value="AAA+_ATPase"/>
</dbReference>
<dbReference type="InterPro" id="IPR050763">
    <property type="entry name" value="ABC_transporter_ATP-binding"/>
</dbReference>
<dbReference type="PANTHER" id="PTHR42711">
    <property type="entry name" value="ABC TRANSPORTER ATP-BINDING PROTEIN"/>
    <property type="match status" value="1"/>
</dbReference>
<dbReference type="Gene3D" id="3.40.50.300">
    <property type="entry name" value="P-loop containing nucleotide triphosphate hydrolases"/>
    <property type="match status" value="1"/>
</dbReference>
<gene>
    <name evidence="6" type="ORF">HF295_08410</name>
</gene>
<dbReference type="GO" id="GO:0005524">
    <property type="term" value="F:ATP binding"/>
    <property type="evidence" value="ECO:0007669"/>
    <property type="project" value="UniProtKB-KW"/>
</dbReference>
<dbReference type="EMBL" id="CP051151">
    <property type="protein sequence ID" value="QLY40876.1"/>
    <property type="molecule type" value="Genomic_DNA"/>
</dbReference>